<dbReference type="AlphaFoldDB" id="R7S5E8"/>
<reference evidence="2" key="1">
    <citation type="journal article" date="2012" name="Science">
        <title>The Paleozoic origin of enzymatic lignin decomposition reconstructed from 31 fungal genomes.</title>
        <authorList>
            <person name="Floudas D."/>
            <person name="Binder M."/>
            <person name="Riley R."/>
            <person name="Barry K."/>
            <person name="Blanchette R.A."/>
            <person name="Henrissat B."/>
            <person name="Martinez A.T."/>
            <person name="Otillar R."/>
            <person name="Spatafora J.W."/>
            <person name="Yadav J.S."/>
            <person name="Aerts A."/>
            <person name="Benoit I."/>
            <person name="Boyd A."/>
            <person name="Carlson A."/>
            <person name="Copeland A."/>
            <person name="Coutinho P.M."/>
            <person name="de Vries R.P."/>
            <person name="Ferreira P."/>
            <person name="Findley K."/>
            <person name="Foster B."/>
            <person name="Gaskell J."/>
            <person name="Glotzer D."/>
            <person name="Gorecki P."/>
            <person name="Heitman J."/>
            <person name="Hesse C."/>
            <person name="Hori C."/>
            <person name="Igarashi K."/>
            <person name="Jurgens J.A."/>
            <person name="Kallen N."/>
            <person name="Kersten P."/>
            <person name="Kohler A."/>
            <person name="Kuees U."/>
            <person name="Kumar T.K.A."/>
            <person name="Kuo A."/>
            <person name="LaButti K."/>
            <person name="Larrondo L.F."/>
            <person name="Lindquist E."/>
            <person name="Ling A."/>
            <person name="Lombard V."/>
            <person name="Lucas S."/>
            <person name="Lundell T."/>
            <person name="Martin R."/>
            <person name="McLaughlin D.J."/>
            <person name="Morgenstern I."/>
            <person name="Morin E."/>
            <person name="Murat C."/>
            <person name="Nagy L.G."/>
            <person name="Nolan M."/>
            <person name="Ohm R.A."/>
            <person name="Patyshakuliyeva A."/>
            <person name="Rokas A."/>
            <person name="Ruiz-Duenas F.J."/>
            <person name="Sabat G."/>
            <person name="Salamov A."/>
            <person name="Samejima M."/>
            <person name="Schmutz J."/>
            <person name="Slot J.C."/>
            <person name="St John F."/>
            <person name="Stenlid J."/>
            <person name="Sun H."/>
            <person name="Sun S."/>
            <person name="Syed K."/>
            <person name="Tsang A."/>
            <person name="Wiebenga A."/>
            <person name="Young D."/>
            <person name="Pisabarro A."/>
            <person name="Eastwood D.C."/>
            <person name="Martin F."/>
            <person name="Cullen D."/>
            <person name="Grigoriev I.V."/>
            <person name="Hibbett D.S."/>
        </authorList>
    </citation>
    <scope>NUCLEOTIDE SEQUENCE [LARGE SCALE GENOMIC DNA]</scope>
    <source>
        <strain evidence="2">HHB-11173 SS5</strain>
    </source>
</reference>
<evidence type="ECO:0000313" key="1">
    <source>
        <dbReference type="EMBL" id="EIN05204.1"/>
    </source>
</evidence>
<protein>
    <submittedName>
        <fullName evidence="1">Uncharacterized protein</fullName>
    </submittedName>
</protein>
<accession>R7S5E8</accession>
<dbReference type="RefSeq" id="XP_007387607.1">
    <property type="nucleotide sequence ID" value="XM_007387545.1"/>
</dbReference>
<proteinExistence type="predicted"/>
<name>R7S5E8_PUNST</name>
<sequence>MAGDTPEAPQVIYQSRRSNQFDMFSSAFSAFVVLAMASSVLGAPQAVASSSDVVTSASLDSVSNTVTPAATPASATKSHFAFPTDGPIASLEQKFSSLLSRFPIPTSGAELQAEISSFLAEIPRPTSGSGFDSSSSVASSTLDSASTSATESSSGLSRRGLFKPNFYATTTTVPLTITHTATVTDVVGTVTVTATVTDASRRRITPLRPLFQGTLTVTDKVFVTATATTSLTETVTDTVTVSATGSATDASTSATASVDDLD</sequence>
<evidence type="ECO:0000313" key="2">
    <source>
        <dbReference type="Proteomes" id="UP000054196"/>
    </source>
</evidence>
<dbReference type="EMBL" id="JH687551">
    <property type="protein sequence ID" value="EIN05204.1"/>
    <property type="molecule type" value="Genomic_DNA"/>
</dbReference>
<dbReference type="HOGENOM" id="CLU_1062234_0_0_1"/>
<dbReference type="Proteomes" id="UP000054196">
    <property type="component" value="Unassembled WGS sequence"/>
</dbReference>
<dbReference type="GeneID" id="18881572"/>
<keyword evidence="2" id="KW-1185">Reference proteome</keyword>
<dbReference type="KEGG" id="psq:PUNSTDRAFT_146080"/>
<gene>
    <name evidence="1" type="ORF">PUNSTDRAFT_146080</name>
</gene>
<organism evidence="1 2">
    <name type="scientific">Punctularia strigosozonata (strain HHB-11173)</name>
    <name type="common">White-rot fungus</name>
    <dbReference type="NCBI Taxonomy" id="741275"/>
    <lineage>
        <taxon>Eukaryota</taxon>
        <taxon>Fungi</taxon>
        <taxon>Dikarya</taxon>
        <taxon>Basidiomycota</taxon>
        <taxon>Agaricomycotina</taxon>
        <taxon>Agaricomycetes</taxon>
        <taxon>Corticiales</taxon>
        <taxon>Punctulariaceae</taxon>
        <taxon>Punctularia</taxon>
    </lineage>
</organism>